<comment type="caution">
    <text evidence="1">The sequence shown here is derived from an EMBL/GenBank/DDBJ whole genome shotgun (WGS) entry which is preliminary data.</text>
</comment>
<sequence length="176" mass="18901">RDVQFASTEMPTPKAPRGVVRAPVTPFAQRGISAEVFQPSQQSGLTEDETLKRITSLEKSYADSDKYDGHLPYESLSNKLVTFRRRWDRTRVDASYLAENITSADIPRCAKGVTGARTTPRGAFGVGISVEANCTSLCTNGDPGVAALPQKRGPPVVTSPYCAVDGPAVTAGDARW</sequence>
<reference evidence="1 2" key="1">
    <citation type="submission" date="2024-01" db="EMBL/GenBank/DDBJ databases">
        <authorList>
            <person name="Allen C."/>
            <person name="Tagirdzhanova G."/>
        </authorList>
    </citation>
    <scope>NUCLEOTIDE SEQUENCE [LARGE SCALE GENOMIC DNA]</scope>
    <source>
        <strain evidence="1 2">CBS 119000</strain>
    </source>
</reference>
<dbReference type="EMBL" id="CAWUON010000429">
    <property type="protein sequence ID" value="CAK7275664.1"/>
    <property type="molecule type" value="Genomic_DNA"/>
</dbReference>
<keyword evidence="2" id="KW-1185">Reference proteome</keyword>
<protein>
    <submittedName>
        <fullName evidence="1">Uncharacterized protein</fullName>
    </submittedName>
</protein>
<organism evidence="1 2">
    <name type="scientific">Sporothrix epigloea</name>
    <dbReference type="NCBI Taxonomy" id="1892477"/>
    <lineage>
        <taxon>Eukaryota</taxon>
        <taxon>Fungi</taxon>
        <taxon>Dikarya</taxon>
        <taxon>Ascomycota</taxon>
        <taxon>Pezizomycotina</taxon>
        <taxon>Sordariomycetes</taxon>
        <taxon>Sordariomycetidae</taxon>
        <taxon>Ophiostomatales</taxon>
        <taxon>Ophiostomataceae</taxon>
        <taxon>Sporothrix</taxon>
    </lineage>
</organism>
<feature type="non-terminal residue" evidence="1">
    <location>
        <position position="1"/>
    </location>
</feature>
<proteinExistence type="predicted"/>
<accession>A0ABP0E4Z4</accession>
<name>A0ABP0E4Z4_9PEZI</name>
<evidence type="ECO:0000313" key="1">
    <source>
        <dbReference type="EMBL" id="CAK7275664.1"/>
    </source>
</evidence>
<gene>
    <name evidence="1" type="ORF">SEPCBS119000_006788</name>
</gene>
<dbReference type="Proteomes" id="UP001642502">
    <property type="component" value="Unassembled WGS sequence"/>
</dbReference>
<evidence type="ECO:0000313" key="2">
    <source>
        <dbReference type="Proteomes" id="UP001642502"/>
    </source>
</evidence>